<sequence>MVGYSQGRKRRRNAAGNAPADEEVSQDSPATPATAADNSTITVAEPMDVLIRRYQSWKKNGAPHEENCFTCGKPNYLLYCSTCKRAYHEACLEREPTSFFFREQFFCNVCITREWNQKPPPLSPTQSPPSETQNQRPETQRAALPNQRQRISILNATPEATVMASPAARSSQDQPTILPPLLPNHSASGEMHSPLVRITQVIPARGTSTAVSHAAAGRSRFSTLSPDVDQAVSVILRDLEYLGAEREKTKQLESTITMLQQDIRIQDNALKLAQRSAEMERQKNQRSVVLENERLMQDVRDLRRTLDEEKEKAAAYHREMLEARAETASAKTELDALRGKLRGLIGG</sequence>
<keyword evidence="2" id="KW-1185">Reference proteome</keyword>
<organism evidence="1 2">
    <name type="scientific">Zarea fungicola</name>
    <dbReference type="NCBI Taxonomy" id="93591"/>
    <lineage>
        <taxon>Eukaryota</taxon>
        <taxon>Fungi</taxon>
        <taxon>Dikarya</taxon>
        <taxon>Ascomycota</taxon>
        <taxon>Pezizomycotina</taxon>
        <taxon>Sordariomycetes</taxon>
        <taxon>Hypocreomycetidae</taxon>
        <taxon>Hypocreales</taxon>
        <taxon>Cordycipitaceae</taxon>
        <taxon>Zarea</taxon>
    </lineage>
</organism>
<gene>
    <name evidence="1" type="ORF">NQ176_g8936</name>
</gene>
<accession>A0ACC1MPN6</accession>
<name>A0ACC1MPN6_9HYPO</name>
<evidence type="ECO:0000313" key="1">
    <source>
        <dbReference type="EMBL" id="KAJ2968925.1"/>
    </source>
</evidence>
<evidence type="ECO:0000313" key="2">
    <source>
        <dbReference type="Proteomes" id="UP001143910"/>
    </source>
</evidence>
<reference evidence="1" key="1">
    <citation type="submission" date="2022-08" db="EMBL/GenBank/DDBJ databases">
        <title>Genome Sequence of Lecanicillium fungicola.</title>
        <authorList>
            <person name="Buettner E."/>
        </authorList>
    </citation>
    <scope>NUCLEOTIDE SEQUENCE</scope>
    <source>
        <strain evidence="1">Babe33</strain>
    </source>
</reference>
<dbReference type="EMBL" id="JANJQO010001866">
    <property type="protein sequence ID" value="KAJ2968925.1"/>
    <property type="molecule type" value="Genomic_DNA"/>
</dbReference>
<proteinExistence type="predicted"/>
<comment type="caution">
    <text evidence="1">The sequence shown here is derived from an EMBL/GenBank/DDBJ whole genome shotgun (WGS) entry which is preliminary data.</text>
</comment>
<dbReference type="Proteomes" id="UP001143910">
    <property type="component" value="Unassembled WGS sequence"/>
</dbReference>
<protein>
    <submittedName>
        <fullName evidence="1">Uncharacterized protein</fullName>
    </submittedName>
</protein>